<accession>A0ABQ0CCB6</accession>
<evidence type="ECO:0000256" key="3">
    <source>
        <dbReference type="ARBA" id="ARBA00022670"/>
    </source>
</evidence>
<keyword evidence="9" id="KW-0732">Signal</keyword>
<dbReference type="Pfam" id="PF01551">
    <property type="entry name" value="Peptidase_M23"/>
    <property type="match status" value="1"/>
</dbReference>
<dbReference type="PANTHER" id="PTHR21666:SF288">
    <property type="entry name" value="CELL DIVISION PROTEIN YTFB"/>
    <property type="match status" value="1"/>
</dbReference>
<dbReference type="Gene3D" id="2.70.70.10">
    <property type="entry name" value="Glucose Permease (Domain IIA)"/>
    <property type="match status" value="1"/>
</dbReference>
<dbReference type="EMBL" id="BAAFGK010000005">
    <property type="protein sequence ID" value="GAB0058524.1"/>
    <property type="molecule type" value="Genomic_DNA"/>
</dbReference>
<feature type="domain" description="M23ase beta-sheet core" evidence="10">
    <location>
        <begin position="489"/>
        <end position="585"/>
    </location>
</feature>
<name>A0ABQ0CCB6_9PROT</name>
<feature type="domain" description="Csd3-like second N-terminal" evidence="11">
    <location>
        <begin position="358"/>
        <end position="476"/>
    </location>
</feature>
<feature type="region of interest" description="Disordered" evidence="8">
    <location>
        <begin position="181"/>
        <end position="246"/>
    </location>
</feature>
<feature type="compositionally biased region" description="Acidic residues" evidence="8">
    <location>
        <begin position="218"/>
        <end position="241"/>
    </location>
</feature>
<evidence type="ECO:0000256" key="1">
    <source>
        <dbReference type="ARBA" id="ARBA00001947"/>
    </source>
</evidence>
<gene>
    <name evidence="12" type="ORF">SIID45300_02875</name>
</gene>
<dbReference type="RefSeq" id="WP_420906245.1">
    <property type="nucleotide sequence ID" value="NZ_BAAFGK010000005.1"/>
</dbReference>
<proteinExistence type="predicted"/>
<keyword evidence="7" id="KW-0482">Metalloprotease</keyword>
<evidence type="ECO:0000256" key="7">
    <source>
        <dbReference type="ARBA" id="ARBA00023049"/>
    </source>
</evidence>
<dbReference type="InterPro" id="IPR011055">
    <property type="entry name" value="Dup_hybrid_motif"/>
</dbReference>
<evidence type="ECO:0000256" key="6">
    <source>
        <dbReference type="ARBA" id="ARBA00022833"/>
    </source>
</evidence>
<feature type="signal peptide" evidence="9">
    <location>
        <begin position="1"/>
        <end position="27"/>
    </location>
</feature>
<evidence type="ECO:0000259" key="10">
    <source>
        <dbReference type="Pfam" id="PF01551"/>
    </source>
</evidence>
<organism evidence="12 13">
    <name type="scientific">Candidatus Magnetaquiglobus chichijimensis</name>
    <dbReference type="NCBI Taxonomy" id="3141448"/>
    <lineage>
        <taxon>Bacteria</taxon>
        <taxon>Pseudomonadati</taxon>
        <taxon>Pseudomonadota</taxon>
        <taxon>Magnetococcia</taxon>
        <taxon>Magnetococcales</taxon>
        <taxon>Candidatus Magnetaquicoccaceae</taxon>
        <taxon>Candidatus Magnetaquiglobus</taxon>
    </lineage>
</organism>
<dbReference type="InterPro" id="IPR045834">
    <property type="entry name" value="Csd3_N2"/>
</dbReference>
<keyword evidence="4" id="KW-0479">Metal-binding</keyword>
<sequence length="638" mass="71340">MQLSSTKWLRGTLSALLILMATQVAQASTGGNQSQDYFRKMLKSEDRNSQASRIDDPIAEGRGEVSRIPSTPVRLASLVPIQTVVEPQRSASKTRVVIERIRRDDTYVELMQRQNIPRKTVKLFALKAKPLFDLQQRLRTDTPVKLTFNQNNQLIGFSYPIEQDQTLRIAMDEQERITATLEKSRQPLPQPVASDDNKPESQTEAKTDKKSDNRNTDEEASNNEIIVEDETAMSDDDDDDSSPPIAEALSREFSGLTVTTKEITIRPGDSLGTLLARRHVPNLTALQLSKSARPVFDLAKQLAPGKTITLSFAPNGNLIGMMYPVDRERTFWITSRDGKHFTAKFEKKMLDVRLESIDGTIRNERSLFVAAKRAGLSRNLAIKLAGLFEWDIDFARDLHPGDHFTIVQEGLFYKGKRVRDGDIVAAEFTNQGQLFRAVRYIDPNGHVGYYDKDGNNVRKMFIRAPMDYTRVSSVFSSNRLHPVYGFNRAHKGVDYAAPVGTPVRAAGDGTIESVGYQGGYGNMIVVRHSPKFSTAYAHLSSFASGMRQGQRIRQGEVIGRVGATGTATGPHLHYEVRINDQQVNPFTVQLPSSGPVEKRFLSDFRNQSNQLMALLKKRKTGDVTHLASAVLTQRSQSR</sequence>
<reference evidence="12 13" key="1">
    <citation type="submission" date="2024-09" db="EMBL/GenBank/DDBJ databases">
        <title>Draft genome sequence of Candidatus Magnetaquicoccaceae bacterium FCR-1.</title>
        <authorList>
            <person name="Shimoshige H."/>
            <person name="Shimamura S."/>
            <person name="Taoka A."/>
            <person name="Kobayashi H."/>
            <person name="Maekawa T."/>
        </authorList>
    </citation>
    <scope>NUCLEOTIDE SEQUENCE [LARGE SCALE GENOMIC DNA]</scope>
    <source>
        <strain evidence="12 13">FCR-1</strain>
    </source>
</reference>
<evidence type="ECO:0008006" key="14">
    <source>
        <dbReference type="Google" id="ProtNLM"/>
    </source>
</evidence>
<evidence type="ECO:0000256" key="8">
    <source>
        <dbReference type="SAM" id="MobiDB-lite"/>
    </source>
</evidence>
<keyword evidence="13" id="KW-1185">Reference proteome</keyword>
<evidence type="ECO:0000313" key="12">
    <source>
        <dbReference type="EMBL" id="GAB0058524.1"/>
    </source>
</evidence>
<comment type="caution">
    <text evidence="12">The sequence shown here is derived from an EMBL/GenBank/DDBJ whole genome shotgun (WGS) entry which is preliminary data.</text>
</comment>
<dbReference type="CDD" id="cd12797">
    <property type="entry name" value="M23_peptidase"/>
    <property type="match status" value="1"/>
</dbReference>
<comment type="subcellular location">
    <subcellularLocation>
        <location evidence="2">Cell envelope</location>
    </subcellularLocation>
</comment>
<dbReference type="SUPFAM" id="SSF51261">
    <property type="entry name" value="Duplicated hybrid motif"/>
    <property type="match status" value="1"/>
</dbReference>
<dbReference type="InterPro" id="IPR050570">
    <property type="entry name" value="Cell_wall_metabolism_enzyme"/>
</dbReference>
<dbReference type="Proteomes" id="UP001628193">
    <property type="component" value="Unassembled WGS sequence"/>
</dbReference>
<evidence type="ECO:0000256" key="4">
    <source>
        <dbReference type="ARBA" id="ARBA00022723"/>
    </source>
</evidence>
<feature type="chain" id="PRO_5045511441" description="Peptidase M23" evidence="9">
    <location>
        <begin position="28"/>
        <end position="638"/>
    </location>
</feature>
<protein>
    <recommendedName>
        <fullName evidence="14">Peptidase M23</fullName>
    </recommendedName>
</protein>
<dbReference type="Gene3D" id="3.10.450.350">
    <property type="match status" value="3"/>
</dbReference>
<dbReference type="PANTHER" id="PTHR21666">
    <property type="entry name" value="PEPTIDASE-RELATED"/>
    <property type="match status" value="1"/>
</dbReference>
<keyword evidence="5" id="KW-0378">Hydrolase</keyword>
<evidence type="ECO:0000256" key="5">
    <source>
        <dbReference type="ARBA" id="ARBA00022801"/>
    </source>
</evidence>
<comment type="cofactor">
    <cofactor evidence="1">
        <name>Zn(2+)</name>
        <dbReference type="ChEBI" id="CHEBI:29105"/>
    </cofactor>
</comment>
<evidence type="ECO:0000313" key="13">
    <source>
        <dbReference type="Proteomes" id="UP001628193"/>
    </source>
</evidence>
<keyword evidence="3" id="KW-0645">Protease</keyword>
<keyword evidence="6" id="KW-0862">Zinc</keyword>
<evidence type="ECO:0000259" key="11">
    <source>
        <dbReference type="Pfam" id="PF19425"/>
    </source>
</evidence>
<evidence type="ECO:0000256" key="9">
    <source>
        <dbReference type="SAM" id="SignalP"/>
    </source>
</evidence>
<evidence type="ECO:0000256" key="2">
    <source>
        <dbReference type="ARBA" id="ARBA00004196"/>
    </source>
</evidence>
<dbReference type="InterPro" id="IPR016047">
    <property type="entry name" value="M23ase_b-sheet_dom"/>
</dbReference>
<feature type="compositionally biased region" description="Basic and acidic residues" evidence="8">
    <location>
        <begin position="195"/>
        <end position="217"/>
    </location>
</feature>
<dbReference type="Pfam" id="PF19425">
    <property type="entry name" value="Csd3_N2"/>
    <property type="match status" value="1"/>
</dbReference>